<dbReference type="PRINTS" id="PR00385">
    <property type="entry name" value="P450"/>
</dbReference>
<dbReference type="PANTHER" id="PTHR24305">
    <property type="entry name" value="CYTOCHROME P450"/>
    <property type="match status" value="1"/>
</dbReference>
<keyword evidence="10" id="KW-1133">Transmembrane helix</keyword>
<evidence type="ECO:0000256" key="2">
    <source>
        <dbReference type="ARBA" id="ARBA00010617"/>
    </source>
</evidence>
<dbReference type="RefSeq" id="XP_018146178.1">
    <property type="nucleotide sequence ID" value="XM_018289805.1"/>
</dbReference>
<dbReference type="PROSITE" id="PS00086">
    <property type="entry name" value="CYTOCHROME_P450"/>
    <property type="match status" value="1"/>
</dbReference>
<protein>
    <submittedName>
        <fullName evidence="11">Cytochrome P450</fullName>
    </submittedName>
</protein>
<dbReference type="InterPro" id="IPR036396">
    <property type="entry name" value="Cyt_P450_sf"/>
</dbReference>
<keyword evidence="6 8" id="KW-0408">Iron</keyword>
<dbReference type="SUPFAM" id="SSF48264">
    <property type="entry name" value="Cytochrome P450"/>
    <property type="match status" value="1"/>
</dbReference>
<keyword evidence="10" id="KW-0472">Membrane</keyword>
<evidence type="ECO:0000313" key="11">
    <source>
        <dbReference type="EMBL" id="OAQ69641.1"/>
    </source>
</evidence>
<dbReference type="STRING" id="1380566.A0A179FWZ9"/>
<sequence>MSISPQITLAMAISPTSMILVSALAVVAYSILLAVYRLYFHPLRHIPGPKLAAVTSWYEFYYDVIGQGTFCWEIKRMHDAYGPIVRINPHEVHILDTSFYDEIYAPASKKRDKYAAWVVFLGVPTGVFATCSHDHHRIRRKALNVSFSKKAIYEIEDLIQGKINTLCGRFRDIAHSKKVVRLDAAFFALANDVVTEYSFGESYSCLTKDDFQQHFKDVLLSGVEAAAFIRQFPWVVGIVRCIPLFILSRISSTFAGLLNWEAIVHKRVETLVKAKSDNKSSMGSSVFTTLLSSDLPIEEKSYQRLIDEGKSLMGAGSETTSWTLTLLVWYVMRDPDILASLRYDLRDMPSGSGEASLLKWLEQRKYLTAVVNEALRLNHGAVGRLPRISHDPMHYGTWVIPSGTPVSSSNYWVHMDEAIFPNPEKFSPERWLEAERDGFPLQKYMVSFSKGSRQCVGQTLATAELYLTVAAVVTGFDVEFTNTTERDILPARDCFIPRPAIDSTGVFAKIFDRRRTE</sequence>
<feature type="binding site" description="axial binding residue" evidence="8">
    <location>
        <position position="455"/>
    </location>
    <ligand>
        <name>heme</name>
        <dbReference type="ChEBI" id="CHEBI:30413"/>
    </ligand>
    <ligandPart>
        <name>Fe</name>
        <dbReference type="ChEBI" id="CHEBI:18248"/>
    </ligandPart>
</feature>
<evidence type="ECO:0000256" key="7">
    <source>
        <dbReference type="ARBA" id="ARBA00023033"/>
    </source>
</evidence>
<keyword evidence="10" id="KW-0812">Transmembrane</keyword>
<evidence type="ECO:0000256" key="5">
    <source>
        <dbReference type="ARBA" id="ARBA00023002"/>
    </source>
</evidence>
<dbReference type="KEGG" id="pchm:VFPPC_11695"/>
<gene>
    <name evidence="11" type="ORF">VFPPC_11695</name>
</gene>
<comment type="cofactor">
    <cofactor evidence="1 8">
        <name>heme</name>
        <dbReference type="ChEBI" id="CHEBI:30413"/>
    </cofactor>
</comment>
<dbReference type="EMBL" id="LSBJ02000002">
    <property type="protein sequence ID" value="OAQ69641.1"/>
    <property type="molecule type" value="Genomic_DNA"/>
</dbReference>
<feature type="transmembrane region" description="Helical" evidence="10">
    <location>
        <begin position="12"/>
        <end position="39"/>
    </location>
</feature>
<keyword evidence="3 8" id="KW-0349">Heme</keyword>
<evidence type="ECO:0000313" key="12">
    <source>
        <dbReference type="Proteomes" id="UP000078397"/>
    </source>
</evidence>
<dbReference type="GO" id="GO:0005506">
    <property type="term" value="F:iron ion binding"/>
    <property type="evidence" value="ECO:0007669"/>
    <property type="project" value="InterPro"/>
</dbReference>
<comment type="similarity">
    <text evidence="2 9">Belongs to the cytochrome P450 family.</text>
</comment>
<dbReference type="InterPro" id="IPR050121">
    <property type="entry name" value="Cytochrome_P450_monoxygenase"/>
</dbReference>
<dbReference type="Proteomes" id="UP000078397">
    <property type="component" value="Unassembled WGS sequence"/>
</dbReference>
<dbReference type="GO" id="GO:0020037">
    <property type="term" value="F:heme binding"/>
    <property type="evidence" value="ECO:0007669"/>
    <property type="project" value="InterPro"/>
</dbReference>
<dbReference type="GO" id="GO:0016705">
    <property type="term" value="F:oxidoreductase activity, acting on paired donors, with incorporation or reduction of molecular oxygen"/>
    <property type="evidence" value="ECO:0007669"/>
    <property type="project" value="InterPro"/>
</dbReference>
<reference evidence="11 12" key="1">
    <citation type="journal article" date="2016" name="PLoS Pathog.">
        <title>Biosynthesis of antibiotic leucinostatins in bio-control fungus Purpureocillium lilacinum and their inhibition on phytophthora revealed by genome mining.</title>
        <authorList>
            <person name="Wang G."/>
            <person name="Liu Z."/>
            <person name="Lin R."/>
            <person name="Li E."/>
            <person name="Mao Z."/>
            <person name="Ling J."/>
            <person name="Yang Y."/>
            <person name="Yin W.B."/>
            <person name="Xie B."/>
        </authorList>
    </citation>
    <scope>NUCLEOTIDE SEQUENCE [LARGE SCALE GENOMIC DNA]</scope>
    <source>
        <strain evidence="11">170</strain>
    </source>
</reference>
<dbReference type="OrthoDB" id="3945418at2759"/>
<dbReference type="InterPro" id="IPR001128">
    <property type="entry name" value="Cyt_P450"/>
</dbReference>
<keyword evidence="7 9" id="KW-0503">Monooxygenase</keyword>
<comment type="caution">
    <text evidence="11">The sequence shown here is derived from an EMBL/GenBank/DDBJ whole genome shotgun (WGS) entry which is preliminary data.</text>
</comment>
<name>A0A179FWZ9_METCM</name>
<dbReference type="InterPro" id="IPR002401">
    <property type="entry name" value="Cyt_P450_E_grp-I"/>
</dbReference>
<keyword evidence="4 8" id="KW-0479">Metal-binding</keyword>
<dbReference type="AlphaFoldDB" id="A0A179FWZ9"/>
<evidence type="ECO:0000256" key="3">
    <source>
        <dbReference type="ARBA" id="ARBA00022617"/>
    </source>
</evidence>
<evidence type="ECO:0000256" key="6">
    <source>
        <dbReference type="ARBA" id="ARBA00023004"/>
    </source>
</evidence>
<evidence type="ECO:0000256" key="4">
    <source>
        <dbReference type="ARBA" id="ARBA00022723"/>
    </source>
</evidence>
<dbReference type="InterPro" id="IPR017972">
    <property type="entry name" value="Cyt_P450_CS"/>
</dbReference>
<evidence type="ECO:0000256" key="10">
    <source>
        <dbReference type="SAM" id="Phobius"/>
    </source>
</evidence>
<evidence type="ECO:0000256" key="1">
    <source>
        <dbReference type="ARBA" id="ARBA00001971"/>
    </source>
</evidence>
<evidence type="ECO:0000256" key="8">
    <source>
        <dbReference type="PIRSR" id="PIRSR602401-1"/>
    </source>
</evidence>
<dbReference type="PANTHER" id="PTHR24305:SF157">
    <property type="entry name" value="N-ACETYLTRYPTOPHAN 6-HYDROXYLASE IVOC-RELATED"/>
    <property type="match status" value="1"/>
</dbReference>
<dbReference type="GeneID" id="28853799"/>
<dbReference type="Gene3D" id="1.10.630.10">
    <property type="entry name" value="Cytochrome P450"/>
    <property type="match status" value="1"/>
</dbReference>
<dbReference type="CDD" id="cd11062">
    <property type="entry name" value="CYP58-like"/>
    <property type="match status" value="1"/>
</dbReference>
<dbReference type="Pfam" id="PF00067">
    <property type="entry name" value="p450"/>
    <property type="match status" value="1"/>
</dbReference>
<dbReference type="GO" id="GO:0004497">
    <property type="term" value="F:monooxygenase activity"/>
    <property type="evidence" value="ECO:0007669"/>
    <property type="project" value="UniProtKB-KW"/>
</dbReference>
<dbReference type="PRINTS" id="PR00463">
    <property type="entry name" value="EP450I"/>
</dbReference>
<evidence type="ECO:0000256" key="9">
    <source>
        <dbReference type="RuleBase" id="RU000461"/>
    </source>
</evidence>
<accession>A0A179FWZ9</accession>
<proteinExistence type="inferred from homology"/>
<organism evidence="11 12">
    <name type="scientific">Pochonia chlamydosporia 170</name>
    <dbReference type="NCBI Taxonomy" id="1380566"/>
    <lineage>
        <taxon>Eukaryota</taxon>
        <taxon>Fungi</taxon>
        <taxon>Dikarya</taxon>
        <taxon>Ascomycota</taxon>
        <taxon>Pezizomycotina</taxon>
        <taxon>Sordariomycetes</taxon>
        <taxon>Hypocreomycetidae</taxon>
        <taxon>Hypocreales</taxon>
        <taxon>Clavicipitaceae</taxon>
        <taxon>Pochonia</taxon>
    </lineage>
</organism>
<keyword evidence="5 9" id="KW-0560">Oxidoreductase</keyword>
<keyword evidence="12" id="KW-1185">Reference proteome</keyword>